<name>A0A0A1VR21_MICAE</name>
<sequence>MITLQQVRCPNCGNFAERQHILEHHLVSTACSHCDYLLISCSLTGNVLECYAPGIGLRS</sequence>
<organism evidence="1 2">
    <name type="scientific">Microcystis aeruginosa NIES-44</name>
    <dbReference type="NCBI Taxonomy" id="449439"/>
    <lineage>
        <taxon>Bacteria</taxon>
        <taxon>Bacillati</taxon>
        <taxon>Cyanobacteriota</taxon>
        <taxon>Cyanophyceae</taxon>
        <taxon>Oscillatoriophycideae</taxon>
        <taxon>Chroococcales</taxon>
        <taxon>Microcystaceae</taxon>
        <taxon>Microcystis</taxon>
    </lineage>
</organism>
<comment type="caution">
    <text evidence="1">The sequence shown here is derived from an EMBL/GenBank/DDBJ whole genome shotgun (WGS) entry which is preliminary data.</text>
</comment>
<dbReference type="Proteomes" id="UP000030321">
    <property type="component" value="Unassembled WGS sequence"/>
</dbReference>
<accession>A0A0A1VR21</accession>
<reference evidence="2" key="1">
    <citation type="journal article" date="2015" name="Genome">
        <title>Whole Genome Sequence of the Non-Microcystin-Producing Microcystis aeruginosa Strain NIES-44.</title>
        <authorList>
            <person name="Okano K."/>
            <person name="Miyata N."/>
            <person name="Ozaki Y."/>
        </authorList>
    </citation>
    <scope>NUCLEOTIDE SEQUENCE [LARGE SCALE GENOMIC DNA]</scope>
    <source>
        <strain evidence="2">NIES-44</strain>
    </source>
</reference>
<evidence type="ECO:0008006" key="3">
    <source>
        <dbReference type="Google" id="ProtNLM"/>
    </source>
</evidence>
<dbReference type="EMBL" id="BBPA01000010">
    <property type="protein sequence ID" value="GAL91731.1"/>
    <property type="molecule type" value="Genomic_DNA"/>
</dbReference>
<evidence type="ECO:0000313" key="2">
    <source>
        <dbReference type="Proteomes" id="UP000030321"/>
    </source>
</evidence>
<protein>
    <recommendedName>
        <fullName evidence="3">Replication restart DNA helicase PriA</fullName>
    </recommendedName>
</protein>
<evidence type="ECO:0000313" key="1">
    <source>
        <dbReference type="EMBL" id="GAL91731.1"/>
    </source>
</evidence>
<dbReference type="AlphaFoldDB" id="A0A0A1VR21"/>
<gene>
    <name evidence="1" type="ORF">N44_00019</name>
</gene>
<dbReference type="RefSeq" id="WP_002798263.1">
    <property type="nucleotide sequence ID" value="NZ_BBPA01000010.1"/>
</dbReference>
<proteinExistence type="predicted"/>